<accession>A0A0F8WTJ4</accession>
<comment type="caution">
    <text evidence="2">The sequence shown here is derived from an EMBL/GenBank/DDBJ whole genome shotgun (WGS) entry which is preliminary data.</text>
</comment>
<evidence type="ECO:0000256" key="1">
    <source>
        <dbReference type="SAM" id="MobiDB-lite"/>
    </source>
</evidence>
<gene>
    <name evidence="2" type="ORF">LCGC14_3112910</name>
</gene>
<reference evidence="2" key="1">
    <citation type="journal article" date="2015" name="Nature">
        <title>Complex archaea that bridge the gap between prokaryotes and eukaryotes.</title>
        <authorList>
            <person name="Spang A."/>
            <person name="Saw J.H."/>
            <person name="Jorgensen S.L."/>
            <person name="Zaremba-Niedzwiedzka K."/>
            <person name="Martijn J."/>
            <person name="Lind A.E."/>
            <person name="van Eijk R."/>
            <person name="Schleper C."/>
            <person name="Guy L."/>
            <person name="Ettema T.J."/>
        </authorList>
    </citation>
    <scope>NUCLEOTIDE SEQUENCE</scope>
</reference>
<organism evidence="2">
    <name type="scientific">marine sediment metagenome</name>
    <dbReference type="NCBI Taxonomy" id="412755"/>
    <lineage>
        <taxon>unclassified sequences</taxon>
        <taxon>metagenomes</taxon>
        <taxon>ecological metagenomes</taxon>
    </lineage>
</organism>
<dbReference type="EMBL" id="LAZR01067409">
    <property type="protein sequence ID" value="KKK51640.1"/>
    <property type="molecule type" value="Genomic_DNA"/>
</dbReference>
<name>A0A0F8WTJ4_9ZZZZ</name>
<sequence>QKYILTIEDETMEFDTVNAIKDALTDDDNFQTKIYSALISKYIGPLDDEVPMSEDDSVSDTDFPTFSGEAGSENDSVSD</sequence>
<protein>
    <submittedName>
        <fullName evidence="2">Uncharacterized protein</fullName>
    </submittedName>
</protein>
<dbReference type="AlphaFoldDB" id="A0A0F8WTJ4"/>
<feature type="compositionally biased region" description="Acidic residues" evidence="1">
    <location>
        <begin position="46"/>
        <end position="59"/>
    </location>
</feature>
<feature type="region of interest" description="Disordered" evidence="1">
    <location>
        <begin position="46"/>
        <end position="79"/>
    </location>
</feature>
<proteinExistence type="predicted"/>
<feature type="non-terminal residue" evidence="2">
    <location>
        <position position="1"/>
    </location>
</feature>
<evidence type="ECO:0000313" key="2">
    <source>
        <dbReference type="EMBL" id="KKK51640.1"/>
    </source>
</evidence>